<keyword evidence="5" id="KW-1185">Reference proteome</keyword>
<feature type="domain" description="EAL" evidence="2">
    <location>
        <begin position="242"/>
        <end position="496"/>
    </location>
</feature>
<reference evidence="4" key="2">
    <citation type="submission" date="2020-09" db="EMBL/GenBank/DDBJ databases">
        <authorList>
            <person name="Sun Q."/>
            <person name="Kim S."/>
        </authorList>
    </citation>
    <scope>NUCLEOTIDE SEQUENCE</scope>
    <source>
        <strain evidence="4">KCTC 32020</strain>
    </source>
</reference>
<accession>A0A918Z5R9</accession>
<dbReference type="InterPro" id="IPR043128">
    <property type="entry name" value="Rev_trsase/Diguanyl_cyclase"/>
</dbReference>
<dbReference type="SMART" id="SM00267">
    <property type="entry name" value="GGDEF"/>
    <property type="match status" value="1"/>
</dbReference>
<dbReference type="SMART" id="SM00052">
    <property type="entry name" value="EAL"/>
    <property type="match status" value="1"/>
</dbReference>
<dbReference type="InterPro" id="IPR035919">
    <property type="entry name" value="EAL_sf"/>
</dbReference>
<dbReference type="InterPro" id="IPR000160">
    <property type="entry name" value="GGDEF_dom"/>
</dbReference>
<dbReference type="Proteomes" id="UP000636453">
    <property type="component" value="Unassembled WGS sequence"/>
</dbReference>
<evidence type="ECO:0000259" key="2">
    <source>
        <dbReference type="PROSITE" id="PS50883"/>
    </source>
</evidence>
<dbReference type="OrthoDB" id="197861at2"/>
<dbReference type="Gene3D" id="3.20.20.450">
    <property type="entry name" value="EAL domain"/>
    <property type="match status" value="1"/>
</dbReference>
<evidence type="ECO:0008006" key="6">
    <source>
        <dbReference type="Google" id="ProtNLM"/>
    </source>
</evidence>
<feature type="domain" description="GGDEF" evidence="3">
    <location>
        <begin position="99"/>
        <end position="233"/>
    </location>
</feature>
<evidence type="ECO:0000256" key="1">
    <source>
        <dbReference type="SAM" id="MobiDB-lite"/>
    </source>
</evidence>
<dbReference type="PROSITE" id="PS50887">
    <property type="entry name" value="GGDEF"/>
    <property type="match status" value="1"/>
</dbReference>
<dbReference type="PANTHER" id="PTHR44757:SF2">
    <property type="entry name" value="BIOFILM ARCHITECTURE MAINTENANCE PROTEIN MBAA"/>
    <property type="match status" value="1"/>
</dbReference>
<dbReference type="Gene3D" id="3.30.70.270">
    <property type="match status" value="1"/>
</dbReference>
<dbReference type="Pfam" id="PF00563">
    <property type="entry name" value="EAL"/>
    <property type="match status" value="1"/>
</dbReference>
<dbReference type="PANTHER" id="PTHR44757">
    <property type="entry name" value="DIGUANYLATE CYCLASE DGCP"/>
    <property type="match status" value="1"/>
</dbReference>
<dbReference type="NCBIfam" id="TIGR00254">
    <property type="entry name" value="GGDEF"/>
    <property type="match status" value="1"/>
</dbReference>
<dbReference type="RefSeq" id="WP_146474742.1">
    <property type="nucleotide sequence ID" value="NZ_BNCF01000011.1"/>
</dbReference>
<dbReference type="InterPro" id="IPR052155">
    <property type="entry name" value="Biofilm_reg_signaling"/>
</dbReference>
<evidence type="ECO:0000259" key="3">
    <source>
        <dbReference type="PROSITE" id="PS50887"/>
    </source>
</evidence>
<dbReference type="Pfam" id="PF00990">
    <property type="entry name" value="GGDEF"/>
    <property type="match status" value="1"/>
</dbReference>
<evidence type="ECO:0000313" key="5">
    <source>
        <dbReference type="Proteomes" id="UP000636453"/>
    </source>
</evidence>
<dbReference type="AlphaFoldDB" id="A0A918Z5R9"/>
<protein>
    <recommendedName>
        <fullName evidence="6">Diguanylate cyclase (GGDEF) domain-containing protein</fullName>
    </recommendedName>
</protein>
<organism evidence="4 5">
    <name type="scientific">Vulcaniibacterium thermophilum</name>
    <dbReference type="NCBI Taxonomy" id="1169913"/>
    <lineage>
        <taxon>Bacteria</taxon>
        <taxon>Pseudomonadati</taxon>
        <taxon>Pseudomonadota</taxon>
        <taxon>Gammaproteobacteria</taxon>
        <taxon>Lysobacterales</taxon>
        <taxon>Lysobacteraceae</taxon>
        <taxon>Vulcaniibacterium</taxon>
    </lineage>
</organism>
<dbReference type="PROSITE" id="PS50883">
    <property type="entry name" value="EAL"/>
    <property type="match status" value="1"/>
</dbReference>
<evidence type="ECO:0000313" key="4">
    <source>
        <dbReference type="EMBL" id="GHE38444.1"/>
    </source>
</evidence>
<comment type="caution">
    <text evidence="4">The sequence shown here is derived from an EMBL/GenBank/DDBJ whole genome shotgun (WGS) entry which is preliminary data.</text>
</comment>
<proteinExistence type="predicted"/>
<dbReference type="CDD" id="cd01949">
    <property type="entry name" value="GGDEF"/>
    <property type="match status" value="1"/>
</dbReference>
<sequence>MNPSPPGNPSRADKAADARAGGESDRLDEALRELAAALADAALPEHVRRALENARQALARAAGAIDRLRALAHGDALTGLPNRNALHDALAAMLAEPAAQAAVLYIDLDRFRRVNDALGHEGGDRLLAAAADRLRGAVGDAALIGRQGGDEFLLLCRRDDDPDRPQRLARAVQAAFAEPFHLEGEAFVVAPSIGIALAPEHGRDAATLIRHADLAMYESKRAGHRRDWHLFEAALGERHRARLRLESELRRAIDKGEFRLVYQPQIALASGRLVGAEALIRWRNPALGEMRPDRFIDHLERADVMAGLGRWVLGEACRQVRAWRERGLTLPRIAVNVSSRQLLGDDLVRHVRAALAESGLDGDVLELELTEHALVEDLPDTETAFAALRALGVTLTIDDFGEGYSALEYLRRLPIHGLKLSKLFVQGVPAAASDVAICRAVYGIAHHLGLDLVAEGIEQRSQLEFLRELGIRRGQGFLFAAGLSGDDFLDYARRLPA</sequence>
<dbReference type="InterPro" id="IPR029787">
    <property type="entry name" value="Nucleotide_cyclase"/>
</dbReference>
<dbReference type="InterPro" id="IPR001633">
    <property type="entry name" value="EAL_dom"/>
</dbReference>
<dbReference type="CDD" id="cd01948">
    <property type="entry name" value="EAL"/>
    <property type="match status" value="1"/>
</dbReference>
<dbReference type="SUPFAM" id="SSF55073">
    <property type="entry name" value="Nucleotide cyclase"/>
    <property type="match status" value="1"/>
</dbReference>
<feature type="region of interest" description="Disordered" evidence="1">
    <location>
        <begin position="1"/>
        <end position="24"/>
    </location>
</feature>
<gene>
    <name evidence="4" type="ORF">GCM10007167_20830</name>
</gene>
<dbReference type="SUPFAM" id="SSF141868">
    <property type="entry name" value="EAL domain-like"/>
    <property type="match status" value="1"/>
</dbReference>
<dbReference type="EMBL" id="BNCF01000011">
    <property type="protein sequence ID" value="GHE38444.1"/>
    <property type="molecule type" value="Genomic_DNA"/>
</dbReference>
<reference evidence="4" key="1">
    <citation type="journal article" date="2014" name="Int. J. Syst. Evol. Microbiol.">
        <title>Complete genome sequence of Corynebacterium casei LMG S-19264T (=DSM 44701T), isolated from a smear-ripened cheese.</title>
        <authorList>
            <consortium name="US DOE Joint Genome Institute (JGI-PGF)"/>
            <person name="Walter F."/>
            <person name="Albersmeier A."/>
            <person name="Kalinowski J."/>
            <person name="Ruckert C."/>
        </authorList>
    </citation>
    <scope>NUCLEOTIDE SEQUENCE</scope>
    <source>
        <strain evidence="4">KCTC 32020</strain>
    </source>
</reference>
<name>A0A918Z5R9_9GAMM</name>
<feature type="compositionally biased region" description="Basic and acidic residues" evidence="1">
    <location>
        <begin position="11"/>
        <end position="24"/>
    </location>
</feature>